<accession>A0A1H2PWE5</accession>
<name>A0A1H2PWE5_9BURK</name>
<keyword evidence="2" id="KW-1185">Reference proteome</keyword>
<dbReference type="AlphaFoldDB" id="A0A1H2PWE5"/>
<dbReference type="STRING" id="1770053.SAMN05216551_1222"/>
<dbReference type="InterPro" id="IPR010265">
    <property type="entry name" value="Phage_lambda_TipM"/>
</dbReference>
<gene>
    <name evidence="1" type="ORF">SAMN05216551_1222</name>
</gene>
<sequence length="111" mass="12116">MTIETFGWDVDAGQSGEVTFGVDKVQYGDGFAQRTGQGLNACVAAWPVSLTDFAVTVSPIVDFLNRHKGARAFMWTPPYGDAALFTCGKYRVSRRGPLLTIEATFEQTFSP</sequence>
<dbReference type="OrthoDB" id="8607203at2"/>
<proteinExistence type="predicted"/>
<protein>
    <submittedName>
        <fullName evidence="1">Phage-related protein</fullName>
    </submittedName>
</protein>
<evidence type="ECO:0000313" key="2">
    <source>
        <dbReference type="Proteomes" id="UP000243719"/>
    </source>
</evidence>
<dbReference type="RefSeq" id="WP_091913500.1">
    <property type="nucleotide sequence ID" value="NZ_FNLO01000022.1"/>
</dbReference>
<dbReference type="Proteomes" id="UP000243719">
    <property type="component" value="Unassembled WGS sequence"/>
</dbReference>
<reference evidence="2" key="1">
    <citation type="submission" date="2016-09" db="EMBL/GenBank/DDBJ databases">
        <authorList>
            <person name="Varghese N."/>
            <person name="Submissions S."/>
        </authorList>
    </citation>
    <scope>NUCLEOTIDE SEQUENCE [LARGE SCALE GENOMIC DNA]</scope>
    <source>
        <strain evidence="2">JS23</strain>
    </source>
</reference>
<dbReference type="EMBL" id="FNLO01000022">
    <property type="protein sequence ID" value="SDV51675.1"/>
    <property type="molecule type" value="Genomic_DNA"/>
</dbReference>
<organism evidence="1 2">
    <name type="scientific">Chitinasiproducens palmae</name>
    <dbReference type="NCBI Taxonomy" id="1770053"/>
    <lineage>
        <taxon>Bacteria</taxon>
        <taxon>Pseudomonadati</taxon>
        <taxon>Pseudomonadota</taxon>
        <taxon>Betaproteobacteria</taxon>
        <taxon>Burkholderiales</taxon>
        <taxon>Burkholderiaceae</taxon>
        <taxon>Chitinasiproducens</taxon>
    </lineage>
</organism>
<evidence type="ECO:0000313" key="1">
    <source>
        <dbReference type="EMBL" id="SDV51675.1"/>
    </source>
</evidence>
<dbReference type="Pfam" id="PF05939">
    <property type="entry name" value="Phage_min_tail"/>
    <property type="match status" value="1"/>
</dbReference>